<gene>
    <name evidence="3" type="ORF">J2Z48_001058</name>
</gene>
<dbReference type="RefSeq" id="WP_307251545.1">
    <property type="nucleotide sequence ID" value="NZ_JAUSUV010000004.1"/>
</dbReference>
<dbReference type="EC" id="3.1.3.7" evidence="3"/>
<dbReference type="EMBL" id="JAUSUV010000004">
    <property type="protein sequence ID" value="MDQ0416886.1"/>
    <property type="molecule type" value="Genomic_DNA"/>
</dbReference>
<evidence type="ECO:0000313" key="3">
    <source>
        <dbReference type="EMBL" id="MDQ0416886.1"/>
    </source>
</evidence>
<organism evidence="3 4">
    <name type="scientific">Croceifilum oryzae</name>
    <dbReference type="NCBI Taxonomy" id="1553429"/>
    <lineage>
        <taxon>Bacteria</taxon>
        <taxon>Bacillati</taxon>
        <taxon>Bacillota</taxon>
        <taxon>Bacilli</taxon>
        <taxon>Bacillales</taxon>
        <taxon>Thermoactinomycetaceae</taxon>
        <taxon>Croceifilum</taxon>
    </lineage>
</organism>
<dbReference type="Proteomes" id="UP001238450">
    <property type="component" value="Unassembled WGS sequence"/>
</dbReference>
<dbReference type="Gene3D" id="3.10.310.30">
    <property type="match status" value="1"/>
</dbReference>
<dbReference type="InterPro" id="IPR001667">
    <property type="entry name" value="DDH_dom"/>
</dbReference>
<dbReference type="Gene3D" id="3.90.1640.10">
    <property type="entry name" value="inorganic pyrophosphatase (n-terminal core)"/>
    <property type="match status" value="1"/>
</dbReference>
<dbReference type="PANTHER" id="PTHR47618:SF1">
    <property type="entry name" value="BIFUNCTIONAL OLIGORIBONUCLEASE AND PAP PHOSPHATASE NRNA"/>
    <property type="match status" value="1"/>
</dbReference>
<feature type="domain" description="DDH" evidence="1">
    <location>
        <begin position="18"/>
        <end position="157"/>
    </location>
</feature>
<dbReference type="PANTHER" id="PTHR47618">
    <property type="entry name" value="BIFUNCTIONAL OLIGORIBONUCLEASE AND PAP PHOSPHATASE NRNA"/>
    <property type="match status" value="1"/>
</dbReference>
<dbReference type="InterPro" id="IPR038763">
    <property type="entry name" value="DHH_sf"/>
</dbReference>
<reference evidence="3 4" key="1">
    <citation type="submission" date="2023-07" db="EMBL/GenBank/DDBJ databases">
        <title>Genomic Encyclopedia of Type Strains, Phase IV (KMG-IV): sequencing the most valuable type-strain genomes for metagenomic binning, comparative biology and taxonomic classification.</title>
        <authorList>
            <person name="Goeker M."/>
        </authorList>
    </citation>
    <scope>NUCLEOTIDE SEQUENCE [LARGE SCALE GENOMIC DNA]</scope>
    <source>
        <strain evidence="3 4">DSM 46876</strain>
    </source>
</reference>
<evidence type="ECO:0000259" key="2">
    <source>
        <dbReference type="Pfam" id="PF02272"/>
    </source>
</evidence>
<name>A0AAJ1TIU0_9BACL</name>
<dbReference type="SUPFAM" id="SSF64182">
    <property type="entry name" value="DHH phosphoesterases"/>
    <property type="match status" value="1"/>
</dbReference>
<keyword evidence="3" id="KW-0378">Hydrolase</keyword>
<dbReference type="Pfam" id="PF02272">
    <property type="entry name" value="DHHA1"/>
    <property type="match status" value="1"/>
</dbReference>
<dbReference type="Pfam" id="PF01368">
    <property type="entry name" value="DHH"/>
    <property type="match status" value="1"/>
</dbReference>
<keyword evidence="4" id="KW-1185">Reference proteome</keyword>
<dbReference type="GO" id="GO:0008441">
    <property type="term" value="F:3'(2'),5'-bisphosphate nucleotidase activity"/>
    <property type="evidence" value="ECO:0007669"/>
    <property type="project" value="UniProtKB-EC"/>
</dbReference>
<dbReference type="GO" id="GO:0003676">
    <property type="term" value="F:nucleic acid binding"/>
    <property type="evidence" value="ECO:0007669"/>
    <property type="project" value="InterPro"/>
</dbReference>
<dbReference type="InterPro" id="IPR003156">
    <property type="entry name" value="DHHA1_dom"/>
</dbReference>
<comment type="caution">
    <text evidence="3">The sequence shown here is derived from an EMBL/GenBank/DDBJ whole genome shotgun (WGS) entry which is preliminary data.</text>
</comment>
<protein>
    <submittedName>
        <fullName evidence="3">Phosphoesterase RecJ-like protein</fullName>
        <ecNumber evidence="3">3.1.13.3</ecNumber>
        <ecNumber evidence="3">3.1.3.7</ecNumber>
    </submittedName>
</protein>
<accession>A0AAJ1TIU0</accession>
<evidence type="ECO:0000313" key="4">
    <source>
        <dbReference type="Proteomes" id="UP001238450"/>
    </source>
</evidence>
<dbReference type="EC" id="3.1.13.3" evidence="3"/>
<feature type="domain" description="DHHA1" evidence="2">
    <location>
        <begin position="234"/>
        <end position="313"/>
    </location>
</feature>
<proteinExistence type="predicted"/>
<evidence type="ECO:0000259" key="1">
    <source>
        <dbReference type="Pfam" id="PF01368"/>
    </source>
</evidence>
<sequence length="326" mass="35547">MMHSFADVTRFIQSADHVLITGHLHPDGDAIGSTLAAAWICKSLGKTVTLVNDSDVPDRYLFLPDADQIQPAEEVGRQFQYVLALDCADEARIGKVRHLFAEGVQICNIDHHATNDLYGAVNRVVPDASSTVEILMDWVEELEFPLDQTIATCLYAGLLTDTGGFRYSNTSPKVLMQAAKLVGTGIAGHHLADRLLETVSFKELQLLQVALSTLTLSSNRKVAWMVLTQDDFKGLDATSDDIGEIVNYARNIEGVDVGILFREESDHHIKVSLRSRGLVDVGEVAKSFGGGGHARAAGCSMDEKSMEVVKRQVLEAIYERLGGLPV</sequence>
<dbReference type="AlphaFoldDB" id="A0AAJ1TIU0"/>
<dbReference type="InterPro" id="IPR051319">
    <property type="entry name" value="Oligoribo/pAp-PDE_c-di-AMP_PDE"/>
</dbReference>